<evidence type="ECO:0000313" key="2">
    <source>
        <dbReference type="EMBL" id="AAX30460.2"/>
    </source>
</evidence>
<protein>
    <submittedName>
        <fullName evidence="2">SJCHGC03773 protein</fullName>
    </submittedName>
</protein>
<name>Q5BSM5_SCHJA</name>
<reference evidence="2" key="2">
    <citation type="journal article" date="2006" name="PLoS Pathog.">
        <title>New perspectives on host-parasite interplay by comparative transcriptomic and proteomic analyses of Schistosoma japonicum.</title>
        <authorList>
            <person name="Liu F."/>
            <person name="Lu J."/>
            <person name="Hu W."/>
            <person name="Wang S.Y."/>
            <person name="Cui S.J."/>
            <person name="Chi M."/>
            <person name="Yan Q."/>
            <person name="Wang X.R."/>
            <person name="Song H.D."/>
            <person name="Xu X.N."/>
            <person name="Wang J.J."/>
            <person name="Zhang X.L."/>
            <person name="Zhang X."/>
            <person name="Wang Z.Q."/>
            <person name="Xue C.L."/>
            <person name="Brindley P.J."/>
            <person name="McManus D.P."/>
            <person name="Yang P.Y."/>
            <person name="Feng Z."/>
            <person name="Chen Z."/>
            <person name="Han Z.G."/>
        </authorList>
    </citation>
    <scope>NUCLEOTIDE SEQUENCE</scope>
</reference>
<evidence type="ECO:0000256" key="1">
    <source>
        <dbReference type="SAM" id="SignalP"/>
    </source>
</evidence>
<proteinExistence type="evidence at transcript level"/>
<accession>Q5BSM5</accession>
<feature type="signal peptide" evidence="1">
    <location>
        <begin position="1"/>
        <end position="15"/>
    </location>
</feature>
<dbReference type="EMBL" id="AY915239">
    <property type="protein sequence ID" value="AAX30460.2"/>
    <property type="molecule type" value="mRNA"/>
</dbReference>
<sequence length="54" mass="5986">MKLHFPLCQLSTVWCSQLSPLAVCGQCCGCRAALETVLWVQEDFYQPKTPLGGQ</sequence>
<reference evidence="2" key="1">
    <citation type="submission" date="2005-01" db="EMBL/GenBank/DDBJ databases">
        <authorList>
            <person name="Han Z."/>
        </authorList>
    </citation>
    <scope>NUCLEOTIDE SEQUENCE</scope>
</reference>
<dbReference type="AlphaFoldDB" id="Q5BSM5"/>
<keyword evidence="1" id="KW-0732">Signal</keyword>
<feature type="chain" id="PRO_5013062383" evidence="1">
    <location>
        <begin position="16"/>
        <end position="54"/>
    </location>
</feature>
<organism evidence="2">
    <name type="scientific">Schistosoma japonicum</name>
    <name type="common">Blood fluke</name>
    <dbReference type="NCBI Taxonomy" id="6182"/>
    <lineage>
        <taxon>Eukaryota</taxon>
        <taxon>Metazoa</taxon>
        <taxon>Spiralia</taxon>
        <taxon>Lophotrochozoa</taxon>
        <taxon>Platyhelminthes</taxon>
        <taxon>Trematoda</taxon>
        <taxon>Digenea</taxon>
        <taxon>Strigeidida</taxon>
        <taxon>Schistosomatoidea</taxon>
        <taxon>Schistosomatidae</taxon>
        <taxon>Schistosoma</taxon>
    </lineage>
</organism>